<keyword evidence="5 8" id="KW-0812">Transmembrane</keyword>
<evidence type="ECO:0000313" key="10">
    <source>
        <dbReference type="Proteomes" id="UP000824190"/>
    </source>
</evidence>
<keyword evidence="6 8" id="KW-1133">Transmembrane helix</keyword>
<feature type="transmembrane region" description="Helical" evidence="8">
    <location>
        <begin position="95"/>
        <end position="115"/>
    </location>
</feature>
<feature type="transmembrane region" description="Helical" evidence="8">
    <location>
        <begin position="32"/>
        <end position="58"/>
    </location>
</feature>
<dbReference type="PANTHER" id="PTHR30269:SF37">
    <property type="entry name" value="MEMBRANE TRANSPORTER PROTEIN"/>
    <property type="match status" value="1"/>
</dbReference>
<dbReference type="PANTHER" id="PTHR30269">
    <property type="entry name" value="TRANSMEMBRANE PROTEIN YFCA"/>
    <property type="match status" value="1"/>
</dbReference>
<comment type="caution">
    <text evidence="9">The sequence shown here is derived from an EMBL/GenBank/DDBJ whole genome shotgun (WGS) entry which is preliminary data.</text>
</comment>
<keyword evidence="4 8" id="KW-1003">Cell membrane</keyword>
<comment type="similarity">
    <text evidence="2 8">Belongs to the 4-toluene sulfonate uptake permease (TSUP) (TC 2.A.102) family.</text>
</comment>
<protein>
    <recommendedName>
        <fullName evidence="8">Probable membrane transporter protein</fullName>
    </recommendedName>
</protein>
<name>A0A9D1RSM7_9CORY</name>
<reference evidence="9" key="2">
    <citation type="submission" date="2021-04" db="EMBL/GenBank/DDBJ databases">
        <authorList>
            <person name="Gilroy R."/>
        </authorList>
    </citation>
    <scope>NUCLEOTIDE SEQUENCE</scope>
    <source>
        <strain evidence="9">CHK32-1732</strain>
    </source>
</reference>
<proteinExistence type="inferred from homology"/>
<dbReference type="Proteomes" id="UP000824190">
    <property type="component" value="Unassembled WGS sequence"/>
</dbReference>
<feature type="transmembrane region" description="Helical" evidence="8">
    <location>
        <begin position="195"/>
        <end position="214"/>
    </location>
</feature>
<feature type="transmembrane region" description="Helical" evidence="8">
    <location>
        <begin position="162"/>
        <end position="183"/>
    </location>
</feature>
<evidence type="ECO:0000256" key="7">
    <source>
        <dbReference type="ARBA" id="ARBA00023136"/>
    </source>
</evidence>
<dbReference type="InterPro" id="IPR052017">
    <property type="entry name" value="TSUP"/>
</dbReference>
<dbReference type="InterPro" id="IPR002781">
    <property type="entry name" value="TM_pro_TauE-like"/>
</dbReference>
<evidence type="ECO:0000313" key="9">
    <source>
        <dbReference type="EMBL" id="HIW92840.1"/>
    </source>
</evidence>
<dbReference type="GO" id="GO:0005886">
    <property type="term" value="C:plasma membrane"/>
    <property type="evidence" value="ECO:0007669"/>
    <property type="project" value="UniProtKB-SubCell"/>
</dbReference>
<evidence type="ECO:0000256" key="3">
    <source>
        <dbReference type="ARBA" id="ARBA00022448"/>
    </source>
</evidence>
<evidence type="ECO:0000256" key="8">
    <source>
        <dbReference type="RuleBase" id="RU363041"/>
    </source>
</evidence>
<evidence type="ECO:0000256" key="6">
    <source>
        <dbReference type="ARBA" id="ARBA00022989"/>
    </source>
</evidence>
<evidence type="ECO:0000256" key="2">
    <source>
        <dbReference type="ARBA" id="ARBA00009142"/>
    </source>
</evidence>
<gene>
    <name evidence="9" type="ORF">H9870_14395</name>
</gene>
<sequence>MEMVALVFATILVGSCMQRVSGMGVGLLGAPILSIAMGPVDGVMVINALAAVNAALSTLTVWRDVDWRRFTLIGSVMVVGAVPGAWLIHTMSATSLQLVVGSLLVIALLITTVGLKWVPVVRGRAPEAVTGAVAGFTNMLAGVAGPVITVYAQAARWDQRTFVATLQPLFMVSGAVSFLIKILTDAGDISTQPWGIWPAALLAMVVGITVGARMSGHIDRAKARRLSLTLAGAGAVAVLVRGAAALF</sequence>
<evidence type="ECO:0000256" key="1">
    <source>
        <dbReference type="ARBA" id="ARBA00004651"/>
    </source>
</evidence>
<feature type="transmembrane region" description="Helical" evidence="8">
    <location>
        <begin position="70"/>
        <end position="89"/>
    </location>
</feature>
<reference evidence="9" key="1">
    <citation type="journal article" date="2021" name="PeerJ">
        <title>Extensive microbial diversity within the chicken gut microbiome revealed by metagenomics and culture.</title>
        <authorList>
            <person name="Gilroy R."/>
            <person name="Ravi A."/>
            <person name="Getino M."/>
            <person name="Pursley I."/>
            <person name="Horton D.L."/>
            <person name="Alikhan N.F."/>
            <person name="Baker D."/>
            <person name="Gharbi K."/>
            <person name="Hall N."/>
            <person name="Watson M."/>
            <person name="Adriaenssens E.M."/>
            <person name="Foster-Nyarko E."/>
            <person name="Jarju S."/>
            <person name="Secka A."/>
            <person name="Antonio M."/>
            <person name="Oren A."/>
            <person name="Chaudhuri R.R."/>
            <person name="La Ragione R."/>
            <person name="Hildebrand F."/>
            <person name="Pallen M.J."/>
        </authorList>
    </citation>
    <scope>NUCLEOTIDE SEQUENCE</scope>
    <source>
        <strain evidence="9">CHK32-1732</strain>
    </source>
</reference>
<keyword evidence="3" id="KW-0813">Transport</keyword>
<keyword evidence="7 8" id="KW-0472">Membrane</keyword>
<dbReference type="EMBL" id="DXGC01000124">
    <property type="protein sequence ID" value="HIW92840.1"/>
    <property type="molecule type" value="Genomic_DNA"/>
</dbReference>
<evidence type="ECO:0000256" key="4">
    <source>
        <dbReference type="ARBA" id="ARBA00022475"/>
    </source>
</evidence>
<evidence type="ECO:0000256" key="5">
    <source>
        <dbReference type="ARBA" id="ARBA00022692"/>
    </source>
</evidence>
<accession>A0A9D1RSM7</accession>
<organism evidence="9 10">
    <name type="scientific">Candidatus Corynebacterium avicola</name>
    <dbReference type="NCBI Taxonomy" id="2838527"/>
    <lineage>
        <taxon>Bacteria</taxon>
        <taxon>Bacillati</taxon>
        <taxon>Actinomycetota</taxon>
        <taxon>Actinomycetes</taxon>
        <taxon>Mycobacteriales</taxon>
        <taxon>Corynebacteriaceae</taxon>
        <taxon>Corynebacterium</taxon>
    </lineage>
</organism>
<dbReference type="AlphaFoldDB" id="A0A9D1RSM7"/>
<comment type="subcellular location">
    <subcellularLocation>
        <location evidence="1 8">Cell membrane</location>
        <topology evidence="1 8">Multi-pass membrane protein</topology>
    </subcellularLocation>
</comment>
<dbReference type="Pfam" id="PF01925">
    <property type="entry name" value="TauE"/>
    <property type="match status" value="1"/>
</dbReference>
<feature type="transmembrane region" description="Helical" evidence="8">
    <location>
        <begin position="226"/>
        <end position="246"/>
    </location>
</feature>